<dbReference type="GO" id="GO:0008233">
    <property type="term" value="F:peptidase activity"/>
    <property type="evidence" value="ECO:0007669"/>
    <property type="project" value="UniProtKB-KW"/>
</dbReference>
<dbReference type="AlphaFoldDB" id="A0A1H0EF24"/>
<sequence length="370" mass="40743">MATNTKTTDYQLHLKGFVGGYDFDAGYVDYVLSKNEGKEVRVLIDSLGGRSNTALSIFSAFKRHGNVNVHFVGMNASAATIASLGAKRITMDSSAMYLVHKCSVGFLEWGQMNSDDLQALIDNIEHQKADLDKLDANIAQMYATRCKKDKADLLDLMKQGGWLTAEEALAWGFVDELTDYEGEDAPVLTDTMANAMSAAGIPVPNMPISPKLPTMSKQDQSAFMKFLSALTQYFSTSKHQESINSQTINPMKKIFTSICAILSCEHLLSQDGKITLDDAQLDTIESAISADKQTINDLNAEIQTLKTEKQTLSDANAQLQNEVNTLKQKPGDTTAHVVNDQHQQQRTEKTEAEEYFESRASAQSLFDSLP</sequence>
<feature type="coiled-coil region" evidence="1">
    <location>
        <begin position="281"/>
        <end position="329"/>
    </location>
</feature>
<dbReference type="Pfam" id="PF00574">
    <property type="entry name" value="CLP_protease"/>
    <property type="match status" value="1"/>
</dbReference>
<gene>
    <name evidence="3" type="ORF">SAMN04487900_103133</name>
</gene>
<dbReference type="EMBL" id="FNIW01000003">
    <property type="protein sequence ID" value="SDN80920.1"/>
    <property type="molecule type" value="Genomic_DNA"/>
</dbReference>
<keyword evidence="3" id="KW-0645">Protease</keyword>
<evidence type="ECO:0000313" key="4">
    <source>
        <dbReference type="Proteomes" id="UP000199134"/>
    </source>
</evidence>
<feature type="compositionally biased region" description="Polar residues" evidence="2">
    <location>
        <begin position="360"/>
        <end position="370"/>
    </location>
</feature>
<comment type="caution">
    <text evidence="3">The sequence shown here is derived from an EMBL/GenBank/DDBJ whole genome shotgun (WGS) entry which is preliminary data.</text>
</comment>
<evidence type="ECO:0000256" key="1">
    <source>
        <dbReference type="SAM" id="Coils"/>
    </source>
</evidence>
<dbReference type="CDD" id="cd07016">
    <property type="entry name" value="S14_ClpP_1"/>
    <property type="match status" value="1"/>
</dbReference>
<dbReference type="GO" id="GO:0006508">
    <property type="term" value="P:proteolysis"/>
    <property type="evidence" value="ECO:0007669"/>
    <property type="project" value="UniProtKB-KW"/>
</dbReference>
<organism evidence="3 4">
    <name type="scientific">Prevotella communis</name>
    <dbReference type="NCBI Taxonomy" id="2913614"/>
    <lineage>
        <taxon>Bacteria</taxon>
        <taxon>Pseudomonadati</taxon>
        <taxon>Bacteroidota</taxon>
        <taxon>Bacteroidia</taxon>
        <taxon>Bacteroidales</taxon>
        <taxon>Prevotellaceae</taxon>
        <taxon>Prevotella</taxon>
    </lineage>
</organism>
<dbReference type="Gene3D" id="3.90.226.10">
    <property type="entry name" value="2-enoyl-CoA Hydratase, Chain A, domain 1"/>
    <property type="match status" value="1"/>
</dbReference>
<dbReference type="InterPro" id="IPR023562">
    <property type="entry name" value="ClpP/TepA"/>
</dbReference>
<evidence type="ECO:0000313" key="3">
    <source>
        <dbReference type="EMBL" id="SDN80920.1"/>
    </source>
</evidence>
<proteinExistence type="predicted"/>
<reference evidence="4" key="1">
    <citation type="submission" date="2016-10" db="EMBL/GenBank/DDBJ databases">
        <authorList>
            <person name="de Groot N.N."/>
        </authorList>
    </citation>
    <scope>NUCLEOTIDE SEQUENCE [LARGE SCALE GENOMIC DNA]</scope>
    <source>
        <strain evidence="4">BP1-145</strain>
    </source>
</reference>
<feature type="compositionally biased region" description="Basic and acidic residues" evidence="2">
    <location>
        <begin position="343"/>
        <end position="352"/>
    </location>
</feature>
<feature type="region of interest" description="Disordered" evidence="2">
    <location>
        <begin position="329"/>
        <end position="370"/>
    </location>
</feature>
<dbReference type="Proteomes" id="UP000199134">
    <property type="component" value="Unassembled WGS sequence"/>
</dbReference>
<dbReference type="RefSeq" id="WP_091852001.1">
    <property type="nucleotide sequence ID" value="NZ_FNIW01000003.1"/>
</dbReference>
<dbReference type="SUPFAM" id="SSF52096">
    <property type="entry name" value="ClpP/crotonase"/>
    <property type="match status" value="1"/>
</dbReference>
<dbReference type="OrthoDB" id="9806592at2"/>
<accession>A0A1H0EF24</accession>
<name>A0A1H0EF24_9BACT</name>
<keyword evidence="3" id="KW-0378">Hydrolase</keyword>
<protein>
    <submittedName>
        <fullName evidence="3">ATP-dependent protease ClpP, protease subunit</fullName>
    </submittedName>
</protein>
<dbReference type="InterPro" id="IPR029045">
    <property type="entry name" value="ClpP/crotonase-like_dom_sf"/>
</dbReference>
<evidence type="ECO:0000256" key="2">
    <source>
        <dbReference type="SAM" id="MobiDB-lite"/>
    </source>
</evidence>
<keyword evidence="1" id="KW-0175">Coiled coil</keyword>